<feature type="chain" id="PRO_5039208474" evidence="2">
    <location>
        <begin position="23"/>
        <end position="385"/>
    </location>
</feature>
<dbReference type="Proteomes" id="UP000199800">
    <property type="component" value="Unassembled WGS sequence"/>
</dbReference>
<evidence type="ECO:0000256" key="2">
    <source>
        <dbReference type="SAM" id="SignalP"/>
    </source>
</evidence>
<protein>
    <submittedName>
        <fullName evidence="3">Iron(III) transport system substrate-binding protein</fullName>
    </submittedName>
</protein>
<dbReference type="PROSITE" id="PS51257">
    <property type="entry name" value="PROKAR_LIPOPROTEIN"/>
    <property type="match status" value="1"/>
</dbReference>
<dbReference type="EMBL" id="FOHN01000003">
    <property type="protein sequence ID" value="SES77911.1"/>
    <property type="molecule type" value="Genomic_DNA"/>
</dbReference>
<gene>
    <name evidence="3" type="ORF">SAMN04487772_10360</name>
</gene>
<dbReference type="OrthoDB" id="366726at2"/>
<evidence type="ECO:0000313" key="4">
    <source>
        <dbReference type="Proteomes" id="UP000199800"/>
    </source>
</evidence>
<sequence length="385" mass="44044">MIHKKRRNRICCFILVAAMFMAGCGKQEDCLSVWKESAHLKGDETEKELYQMALEEDILVVYTVSTRITKVKEAFEKTYPGLCVEIRDVRSPELIKAVKEHEASGRPECDVVVCNDNSGDFRQELVDAGYVVPYMPEDIADKMKKGHFGKTVSFLDEAEMLFYNAGKYMECPIQNIWELTKEQYKGRIYMPSPLRSFSTFAFCGMTTAYTEELEKAYQDYTGKQYNRKSECVWDYFWKCIVKNTVFTNSSDEVCEKLGNADGEADFGIMVSSKYRYKDIGYKIEPVYHLIPFSGCVTTYALMLATGSRNVNTAKLFIRYLLGGSDGRGEGYQPFCTLGTWSARKDVADGNPVPMEEIDLIQTDVQYLIQNRKSIEKFWLGLLAEK</sequence>
<evidence type="ECO:0000256" key="1">
    <source>
        <dbReference type="ARBA" id="ARBA00022729"/>
    </source>
</evidence>
<dbReference type="RefSeq" id="WP_092476105.1">
    <property type="nucleotide sequence ID" value="NZ_FOHN01000003.1"/>
</dbReference>
<reference evidence="3 4" key="1">
    <citation type="submission" date="2016-10" db="EMBL/GenBank/DDBJ databases">
        <authorList>
            <person name="de Groot N.N."/>
        </authorList>
    </citation>
    <scope>NUCLEOTIDE SEQUENCE [LARGE SCALE GENOMIC DNA]</scope>
    <source>
        <strain evidence="3 4">DSM 1801</strain>
    </source>
</reference>
<dbReference type="AlphaFoldDB" id="A0A1H9Z8R3"/>
<dbReference type="Gene3D" id="3.40.190.10">
    <property type="entry name" value="Periplasmic binding protein-like II"/>
    <property type="match status" value="2"/>
</dbReference>
<dbReference type="SUPFAM" id="SSF53850">
    <property type="entry name" value="Periplasmic binding protein-like II"/>
    <property type="match status" value="1"/>
</dbReference>
<keyword evidence="4" id="KW-1185">Reference proteome</keyword>
<accession>A0A1H9Z8R3</accession>
<name>A0A1H9Z8R3_9FIRM</name>
<proteinExistence type="predicted"/>
<dbReference type="PANTHER" id="PTHR30006:SF2">
    <property type="entry name" value="ABC TRANSPORTER SUBSTRATE-BINDING PROTEIN"/>
    <property type="match status" value="1"/>
</dbReference>
<dbReference type="STRING" id="29364.SAMN04487772_10360"/>
<dbReference type="PANTHER" id="PTHR30006">
    <property type="entry name" value="THIAMINE-BINDING PERIPLASMIC PROTEIN-RELATED"/>
    <property type="match status" value="1"/>
</dbReference>
<dbReference type="Pfam" id="PF13531">
    <property type="entry name" value="SBP_bac_11"/>
    <property type="match status" value="1"/>
</dbReference>
<organism evidence="3 4">
    <name type="scientific">[Clostridium] polysaccharolyticum</name>
    <dbReference type="NCBI Taxonomy" id="29364"/>
    <lineage>
        <taxon>Bacteria</taxon>
        <taxon>Bacillati</taxon>
        <taxon>Bacillota</taxon>
        <taxon>Clostridia</taxon>
        <taxon>Lachnospirales</taxon>
        <taxon>Lachnospiraceae</taxon>
    </lineage>
</organism>
<keyword evidence="1 2" id="KW-0732">Signal</keyword>
<feature type="signal peptide" evidence="2">
    <location>
        <begin position="1"/>
        <end position="22"/>
    </location>
</feature>
<evidence type="ECO:0000313" key="3">
    <source>
        <dbReference type="EMBL" id="SES77911.1"/>
    </source>
</evidence>